<organism evidence="1">
    <name type="scientific">uncultured Sulfurovum sp</name>
    <dbReference type="NCBI Taxonomy" id="269237"/>
    <lineage>
        <taxon>Bacteria</taxon>
        <taxon>Pseudomonadati</taxon>
        <taxon>Campylobacterota</taxon>
        <taxon>Epsilonproteobacteria</taxon>
        <taxon>Campylobacterales</taxon>
        <taxon>Sulfurovaceae</taxon>
        <taxon>Sulfurovum</taxon>
        <taxon>environmental samples</taxon>
    </lineage>
</organism>
<dbReference type="PROSITE" id="PS51257">
    <property type="entry name" value="PROKAR_LIPOPROTEIN"/>
    <property type="match status" value="1"/>
</dbReference>
<dbReference type="EMBL" id="CACVAP010000011">
    <property type="protein sequence ID" value="CAA6798736.1"/>
    <property type="molecule type" value="Genomic_DNA"/>
</dbReference>
<proteinExistence type="predicted"/>
<name>A0A6S6RTD0_9BACT</name>
<reference evidence="1" key="1">
    <citation type="submission" date="2020-01" db="EMBL/GenBank/DDBJ databases">
        <authorList>
            <person name="Meier V. D."/>
            <person name="Meier V D."/>
        </authorList>
    </citation>
    <scope>NUCLEOTIDE SEQUENCE</scope>
    <source>
        <strain evidence="1">HLG_WM_MAG_06</strain>
    </source>
</reference>
<dbReference type="SUPFAM" id="SSF101898">
    <property type="entry name" value="NHL repeat"/>
    <property type="match status" value="1"/>
</dbReference>
<sequence>MKTITILFSALLLFSACSDSEKQKVIDAIQDINIKNDVEADTVTSLDDTLSETSGLAYIDGTLWSHNDSGSKAELNVIDQENGSILKTVTVSNATNIDWEDLAFNDTHLFIGDFGNNEGMRQDLAIYKIKLTDLKTKTTVEAEKLAFSYADQNDFTKNADTNYDCEAFIAYENQLYLFTKNHGNEETNVYKLSVNSGTEVSEKVTTYNTNALVTGASIDLSNNVLALIGYSASGDNKGTPKTWIFSEFTDADFFEGTQDKLTWGTPAKAQIEGVTHLDTGKLYIASEKLDYSNSLGSFTIKQELYRLDY</sequence>
<dbReference type="AlphaFoldDB" id="A0A6S6RTD0"/>
<evidence type="ECO:0000313" key="1">
    <source>
        <dbReference type="EMBL" id="CAA6798736.1"/>
    </source>
</evidence>
<protein>
    <submittedName>
        <fullName evidence="1">Uncharacterized protein</fullName>
    </submittedName>
</protein>
<gene>
    <name evidence="1" type="ORF">HELGO_WM2253</name>
</gene>
<accession>A0A6S6RTD0</accession>